<dbReference type="AlphaFoldDB" id="A0A4R1Y301"/>
<keyword evidence="3" id="KW-1185">Reference proteome</keyword>
<keyword evidence="1" id="KW-0472">Membrane</keyword>
<proteinExistence type="predicted"/>
<dbReference type="Proteomes" id="UP000294963">
    <property type="component" value="Unassembled WGS sequence"/>
</dbReference>
<protein>
    <recommendedName>
        <fullName evidence="4">SH3 domain-containing protein</fullName>
    </recommendedName>
</protein>
<evidence type="ECO:0000256" key="1">
    <source>
        <dbReference type="SAM" id="Phobius"/>
    </source>
</evidence>
<name>A0A4R1Y301_ACICA</name>
<dbReference type="EMBL" id="SLVJ01000003">
    <property type="protein sequence ID" value="TCM69255.1"/>
    <property type="molecule type" value="Genomic_DNA"/>
</dbReference>
<feature type="transmembrane region" description="Helical" evidence="1">
    <location>
        <begin position="21"/>
        <end position="46"/>
    </location>
</feature>
<evidence type="ECO:0000313" key="3">
    <source>
        <dbReference type="Proteomes" id="UP000294963"/>
    </source>
</evidence>
<organism evidence="2 3">
    <name type="scientific">Acinetobacter calcoaceticus</name>
    <dbReference type="NCBI Taxonomy" id="471"/>
    <lineage>
        <taxon>Bacteria</taxon>
        <taxon>Pseudomonadati</taxon>
        <taxon>Pseudomonadota</taxon>
        <taxon>Gammaproteobacteria</taxon>
        <taxon>Moraxellales</taxon>
        <taxon>Moraxellaceae</taxon>
        <taxon>Acinetobacter</taxon>
        <taxon>Acinetobacter calcoaceticus/baumannii complex</taxon>
    </lineage>
</organism>
<gene>
    <name evidence="2" type="ORF">EC844_103202</name>
</gene>
<sequence length="256" mass="28505">MNNKLDGFSDPLPSVKSTLSLLLRVLILMSLLSLLSIELGLAQVYAQVEAQANVQEHVQVDAAENSLKGSWVEVAAANAEGIPMHVFSLDIDRADENISGNYCYVSNYGNRIECKHAFKGKRLAADRYQISFGGALTGAVAELRWLNAVDAQVPQNKSAVQLLWTLIQYPRKADISMPTLARLSPQQANAREQDRESYLMIQAQRAYLYKAADPATQTQSYLIKGDKVLEMNRRKGWVEVEYKGQTVGWIQTADLQ</sequence>
<keyword evidence="1" id="KW-1133">Transmembrane helix</keyword>
<dbReference type="Gene3D" id="2.30.30.40">
    <property type="entry name" value="SH3 Domains"/>
    <property type="match status" value="1"/>
</dbReference>
<comment type="caution">
    <text evidence="2">The sequence shown here is derived from an EMBL/GenBank/DDBJ whole genome shotgun (WGS) entry which is preliminary data.</text>
</comment>
<dbReference type="OrthoDB" id="6708698at2"/>
<keyword evidence="1" id="KW-0812">Transmembrane</keyword>
<evidence type="ECO:0008006" key="4">
    <source>
        <dbReference type="Google" id="ProtNLM"/>
    </source>
</evidence>
<accession>A0A4R1Y301</accession>
<reference evidence="2 3" key="1">
    <citation type="submission" date="2019-03" db="EMBL/GenBank/DDBJ databases">
        <title>Genomic analyses of the natural microbiome of Caenorhabditis elegans.</title>
        <authorList>
            <person name="Samuel B."/>
        </authorList>
    </citation>
    <scope>NUCLEOTIDE SEQUENCE [LARGE SCALE GENOMIC DNA]</scope>
    <source>
        <strain evidence="2 3">JUb89</strain>
    </source>
</reference>
<evidence type="ECO:0000313" key="2">
    <source>
        <dbReference type="EMBL" id="TCM69255.1"/>
    </source>
</evidence>